<reference evidence="2" key="1">
    <citation type="journal article" date="2024" name="Proc. Natl. Acad. Sci. U.S.A.">
        <title>Extraordinary preservation of gene collinearity over three hundred million years revealed in homosporous lycophytes.</title>
        <authorList>
            <person name="Li C."/>
            <person name="Wickell D."/>
            <person name="Kuo L.Y."/>
            <person name="Chen X."/>
            <person name="Nie B."/>
            <person name="Liao X."/>
            <person name="Peng D."/>
            <person name="Ji J."/>
            <person name="Jenkins J."/>
            <person name="Williams M."/>
            <person name="Shu S."/>
            <person name="Plott C."/>
            <person name="Barry K."/>
            <person name="Rajasekar S."/>
            <person name="Grimwood J."/>
            <person name="Han X."/>
            <person name="Sun S."/>
            <person name="Hou Z."/>
            <person name="He W."/>
            <person name="Dai G."/>
            <person name="Sun C."/>
            <person name="Schmutz J."/>
            <person name="Leebens-Mack J.H."/>
            <person name="Li F.W."/>
            <person name="Wang L."/>
        </authorList>
    </citation>
    <scope>NUCLEOTIDE SEQUENCE [LARGE SCALE GENOMIC DNA]</scope>
    <source>
        <strain evidence="2">cv. PW_Plant_1</strain>
    </source>
</reference>
<comment type="caution">
    <text evidence="1">The sequence shown here is derived from an EMBL/GenBank/DDBJ whole genome shotgun (WGS) entry which is preliminary data.</text>
</comment>
<organism evidence="1 2">
    <name type="scientific">Diphasiastrum complanatum</name>
    <name type="common">Issler's clubmoss</name>
    <name type="synonym">Lycopodium complanatum</name>
    <dbReference type="NCBI Taxonomy" id="34168"/>
    <lineage>
        <taxon>Eukaryota</taxon>
        <taxon>Viridiplantae</taxon>
        <taxon>Streptophyta</taxon>
        <taxon>Embryophyta</taxon>
        <taxon>Tracheophyta</taxon>
        <taxon>Lycopodiopsida</taxon>
        <taxon>Lycopodiales</taxon>
        <taxon>Lycopodiaceae</taxon>
        <taxon>Lycopodioideae</taxon>
        <taxon>Diphasiastrum</taxon>
    </lineage>
</organism>
<gene>
    <name evidence="1" type="ORF">O6H91_22G071100</name>
</gene>
<sequence length="353" mass="40691">MAWMCCYALGDALPIVFSSTNDSRSTKKHYCQNYAISRPKVKYMRLPSISYWDGWYKMMKRHSCCGDMWVELMKAQRLQIQVALFEKDRDCMDYLCRSTCNLQGHYRTLIESPMPEKTACILALQVRSNDSKSRNHDKRSLFFVGMPYLLFLLQTKDADATEISQVYGDVASLVEVGVQFIYLGSLLVLLGIGSFLVVRQILFRRELETAAKELQDRVRTGQASPMEYFELGAVMLRKKFYVLATKYLEQAVKKWDGDEQDLAQVYNALGFSCFSEGKLDLAISQYEKAVKLSPGYVTAWNNLGNAYEKKKDWSRAYKAYDQALQFEPGNKVALTYRDAIKERLERFRGVPTK</sequence>
<proteinExistence type="predicted"/>
<evidence type="ECO:0000313" key="2">
    <source>
        <dbReference type="Proteomes" id="UP001162992"/>
    </source>
</evidence>
<name>A0ACC2AH62_DIPCM</name>
<accession>A0ACC2AH62</accession>
<evidence type="ECO:0000313" key="1">
    <source>
        <dbReference type="EMBL" id="KAJ7516811.1"/>
    </source>
</evidence>
<protein>
    <submittedName>
        <fullName evidence="1">Uncharacterized protein</fullName>
    </submittedName>
</protein>
<dbReference type="Proteomes" id="UP001162992">
    <property type="component" value="Chromosome 22"/>
</dbReference>
<dbReference type="EMBL" id="CM055113">
    <property type="protein sequence ID" value="KAJ7516811.1"/>
    <property type="molecule type" value="Genomic_DNA"/>
</dbReference>
<keyword evidence="2" id="KW-1185">Reference proteome</keyword>